<keyword evidence="2" id="KW-1185">Reference proteome</keyword>
<gene>
    <name evidence="1" type="ORF">KEC57_10595</name>
</gene>
<dbReference type="EMBL" id="JAGTTN010000003">
    <property type="protein sequence ID" value="MCC2032626.1"/>
    <property type="molecule type" value="Genomic_DNA"/>
</dbReference>
<proteinExistence type="predicted"/>
<dbReference type="Proteomes" id="UP001139354">
    <property type="component" value="Unassembled WGS sequence"/>
</dbReference>
<protein>
    <submittedName>
        <fullName evidence="1">Uncharacterized protein</fullName>
    </submittedName>
</protein>
<evidence type="ECO:0000313" key="2">
    <source>
        <dbReference type="Proteomes" id="UP001139354"/>
    </source>
</evidence>
<organism evidence="1 2">
    <name type="scientific">Microbacterium allomyrinae</name>
    <dbReference type="NCBI Taxonomy" id="2830666"/>
    <lineage>
        <taxon>Bacteria</taxon>
        <taxon>Bacillati</taxon>
        <taxon>Actinomycetota</taxon>
        <taxon>Actinomycetes</taxon>
        <taxon>Micrococcales</taxon>
        <taxon>Microbacteriaceae</taxon>
        <taxon>Microbacterium</taxon>
    </lineage>
</organism>
<comment type="caution">
    <text evidence="1">The sequence shown here is derived from an EMBL/GenBank/DDBJ whole genome shotgun (WGS) entry which is preliminary data.</text>
</comment>
<sequence>MTDIDTTQGLPVGWTIARVEVTAVRFADSQPLESRRLAQIYQRSSAWWGAPPPPEQDDEALGQRLAWDERDFPGVPIEQVSHSLLRLDVLDDHVDVTARVRPDGAFRFMHNGAFRLRPTRTDPSRWTCRLDFVTSGAEYIDVEHVTSARSLRLLVRISGIDPLPPALTNPVPATVLDEARSLVREHWWRDGVGRTKEQLKVLPAIAAWLQAHPHTSIDDDAVTDVRRALATTHKRPFDPLRNACNKLYFRSDEPWMRALRVLGLEPYLVAPEESAPGRVIHQTNAQPLELLPVLRQLIACGVLRPGVEFPVETSEMTR</sequence>
<dbReference type="RefSeq" id="WP_229384595.1">
    <property type="nucleotide sequence ID" value="NZ_JAGTTN010000003.1"/>
</dbReference>
<accession>A0A9X1LVM8</accession>
<dbReference type="AlphaFoldDB" id="A0A9X1LVM8"/>
<evidence type="ECO:0000313" key="1">
    <source>
        <dbReference type="EMBL" id="MCC2032626.1"/>
    </source>
</evidence>
<name>A0A9X1LVM8_9MICO</name>
<reference evidence="1" key="1">
    <citation type="submission" date="2021-04" db="EMBL/GenBank/DDBJ databases">
        <title>Microbacterium tenobrionis sp. nov. and Microbacterium allomyrinae sp. nov., isolated from larvae of Tenobrio molitor and Allomyrina dichotoma, respectively.</title>
        <authorList>
            <person name="Lee S.D."/>
        </authorList>
    </citation>
    <scope>NUCLEOTIDE SEQUENCE</scope>
    <source>
        <strain evidence="1">BWT-G7</strain>
    </source>
</reference>